<accession>A0ABS3XYL8</accession>
<feature type="signal peptide" evidence="1">
    <location>
        <begin position="1"/>
        <end position="25"/>
    </location>
</feature>
<evidence type="ECO:0000256" key="1">
    <source>
        <dbReference type="SAM" id="SignalP"/>
    </source>
</evidence>
<keyword evidence="1" id="KW-0732">Signal</keyword>
<gene>
    <name evidence="2" type="ORF">JW613_18020</name>
</gene>
<keyword evidence="3" id="KW-1185">Reference proteome</keyword>
<sequence length="186" mass="20445">MNRRIPLAVSALTATAMLMGTGASGASSAQSERSVSAAAPAPRGGKCIYKGYGGWGFPELVTRKGAGTPKYKYGYTKRYRRSLQLNTGKLHDRSAATLKYTRKGDKVWVTISHSKGKNWASCGHKTAKRTGDVITSTKYLHSGSDVKNRYMRACAKTDGKVWCADIGNKKNTNHSDNKKRYWWTDS</sequence>
<dbReference type="RefSeq" id="WP_209211845.1">
    <property type="nucleotide sequence ID" value="NZ_JAFFZM010000010.1"/>
</dbReference>
<evidence type="ECO:0008006" key="4">
    <source>
        <dbReference type="Google" id="ProtNLM"/>
    </source>
</evidence>
<organism evidence="2 3">
    <name type="scientific">Streptomyces smyrnaeus</name>
    <dbReference type="NCBI Taxonomy" id="1387713"/>
    <lineage>
        <taxon>Bacteria</taxon>
        <taxon>Bacillati</taxon>
        <taxon>Actinomycetota</taxon>
        <taxon>Actinomycetes</taxon>
        <taxon>Kitasatosporales</taxon>
        <taxon>Streptomycetaceae</taxon>
        <taxon>Streptomyces</taxon>
    </lineage>
</organism>
<evidence type="ECO:0000313" key="2">
    <source>
        <dbReference type="EMBL" id="MBO8200181.1"/>
    </source>
</evidence>
<feature type="chain" id="PRO_5046621405" description="Secreted protein" evidence="1">
    <location>
        <begin position="26"/>
        <end position="186"/>
    </location>
</feature>
<reference evidence="2 3" key="1">
    <citation type="submission" date="2021-02" db="EMBL/GenBank/DDBJ databases">
        <title>Streptomyces spirodelae sp. nov., isolated from duckweed.</title>
        <authorList>
            <person name="Saimee Y."/>
            <person name="Duangmal K."/>
        </authorList>
    </citation>
    <scope>NUCLEOTIDE SEQUENCE [LARGE SCALE GENOMIC DNA]</scope>
    <source>
        <strain evidence="2 3">DSM 42105</strain>
    </source>
</reference>
<evidence type="ECO:0000313" key="3">
    <source>
        <dbReference type="Proteomes" id="UP000721954"/>
    </source>
</evidence>
<name>A0ABS3XYL8_9ACTN</name>
<protein>
    <recommendedName>
        <fullName evidence="4">Secreted protein</fullName>
    </recommendedName>
</protein>
<dbReference type="Proteomes" id="UP000721954">
    <property type="component" value="Unassembled WGS sequence"/>
</dbReference>
<comment type="caution">
    <text evidence="2">The sequence shown here is derived from an EMBL/GenBank/DDBJ whole genome shotgun (WGS) entry which is preliminary data.</text>
</comment>
<proteinExistence type="predicted"/>
<dbReference type="EMBL" id="JAFFZM010000010">
    <property type="protein sequence ID" value="MBO8200181.1"/>
    <property type="molecule type" value="Genomic_DNA"/>
</dbReference>
<dbReference type="GeneID" id="96260512"/>